<reference evidence="2 3" key="1">
    <citation type="submission" date="2018-03" db="EMBL/GenBank/DDBJ databases">
        <title>Genomic Encyclopedia of Archaeal and Bacterial Type Strains, Phase II (KMG-II): from individual species to whole genera.</title>
        <authorList>
            <person name="Goeker M."/>
        </authorList>
    </citation>
    <scope>NUCLEOTIDE SEQUENCE [LARGE SCALE GENOMIC DNA]</scope>
    <source>
        <strain evidence="2 3">DSM 28354</strain>
    </source>
</reference>
<dbReference type="OrthoDB" id="6016419at2"/>
<dbReference type="Pfam" id="PF12040">
    <property type="entry name" value="DUF3526"/>
    <property type="match status" value="1"/>
</dbReference>
<evidence type="ECO:0000313" key="2">
    <source>
        <dbReference type="EMBL" id="PRY30407.1"/>
    </source>
</evidence>
<feature type="transmembrane region" description="Helical" evidence="1">
    <location>
        <begin position="78"/>
        <end position="99"/>
    </location>
</feature>
<proteinExistence type="predicted"/>
<keyword evidence="1" id="KW-0472">Membrane</keyword>
<dbReference type="EMBL" id="PVTE01000024">
    <property type="protein sequence ID" value="PRY30407.1"/>
    <property type="molecule type" value="Genomic_DNA"/>
</dbReference>
<evidence type="ECO:0000256" key="1">
    <source>
        <dbReference type="SAM" id="Phobius"/>
    </source>
</evidence>
<feature type="transmembrane region" description="Helical" evidence="1">
    <location>
        <begin position="161"/>
        <end position="180"/>
    </location>
</feature>
<keyword evidence="1" id="KW-0812">Transmembrane</keyword>
<evidence type="ECO:0000313" key="3">
    <source>
        <dbReference type="Proteomes" id="UP000238375"/>
    </source>
</evidence>
<dbReference type="AlphaFoldDB" id="A0A2T0SAF7"/>
<dbReference type="RefSeq" id="WP_106139983.1">
    <property type="nucleotide sequence ID" value="NZ_PVTE01000024.1"/>
</dbReference>
<protein>
    <submittedName>
        <fullName evidence="2">Uncharacterized protein DUF3526</fullName>
    </submittedName>
</protein>
<name>A0A2T0SAF7_9BACT</name>
<dbReference type="Proteomes" id="UP000238375">
    <property type="component" value="Unassembled WGS sequence"/>
</dbReference>
<keyword evidence="3" id="KW-1185">Reference proteome</keyword>
<keyword evidence="1" id="KW-1133">Transmembrane helix</keyword>
<organism evidence="2 3">
    <name type="scientific">Spirosoma oryzae</name>
    <dbReference type="NCBI Taxonomy" id="1469603"/>
    <lineage>
        <taxon>Bacteria</taxon>
        <taxon>Pseudomonadati</taxon>
        <taxon>Bacteroidota</taxon>
        <taxon>Cytophagia</taxon>
        <taxon>Cytophagales</taxon>
        <taxon>Cytophagaceae</taxon>
        <taxon>Spirosoma</taxon>
    </lineage>
</organism>
<sequence length="188" mass="21529">MLNEERAATNRYFEKDGQLLTKDVFSSPRTMIRQASFVTPGMVYGYGVIVNKSQLIKDAASRVAEDKLFGQIQRQQQLIGWLHFLSPALMMQEVLAALAGTHWQQFNQFSHDVDAFRVRTQQFFYPKMATQQTYRTSTVRDADAIPGFAPRTYADYGWLPIGWLLLTYLTLVAGLLIVGYQRITYASR</sequence>
<dbReference type="InterPro" id="IPR021913">
    <property type="entry name" value="DUF3526"/>
</dbReference>
<comment type="caution">
    <text evidence="2">The sequence shown here is derived from an EMBL/GenBank/DDBJ whole genome shotgun (WGS) entry which is preliminary data.</text>
</comment>
<accession>A0A2T0SAF7</accession>
<gene>
    <name evidence="2" type="ORF">CLV58_12428</name>
</gene>